<proteinExistence type="predicted"/>
<dbReference type="EMBL" id="KP795588">
    <property type="protein sequence ID" value="AKN38499.1"/>
    <property type="molecule type" value="Genomic_DNA"/>
</dbReference>
<reference evidence="1" key="1">
    <citation type="journal article" date="2015" name="MBio">
        <title>Eco-Evolutionary Dynamics of Episomes among Ecologically Cohesive Bacterial Populations.</title>
        <authorList>
            <person name="Xue H."/>
            <person name="Cordero O.X."/>
            <person name="Camas F.M."/>
            <person name="Trimble W."/>
            <person name="Meyer F."/>
            <person name="Guglielmini J."/>
            <person name="Rocha E.P."/>
            <person name="Polz M.F."/>
        </authorList>
    </citation>
    <scope>NUCLEOTIDE SEQUENCE</scope>
    <source>
        <strain evidence="1">5S_214</strain>
    </source>
</reference>
<evidence type="ECO:0000313" key="1">
    <source>
        <dbReference type="EMBL" id="AKN38499.1"/>
    </source>
</evidence>
<protein>
    <submittedName>
        <fullName evidence="1">Uncharacterized protein</fullName>
    </submittedName>
</protein>
<organism evidence="1">
    <name type="scientific">Vibrio splendidus</name>
    <dbReference type="NCBI Taxonomy" id="29497"/>
    <lineage>
        <taxon>Bacteria</taxon>
        <taxon>Pseudomonadati</taxon>
        <taxon>Pseudomonadota</taxon>
        <taxon>Gammaproteobacteria</taxon>
        <taxon>Vibrionales</taxon>
        <taxon>Vibrionaceae</taxon>
        <taxon>Vibrio</taxon>
    </lineage>
</organism>
<accession>A0A0H3ZX91</accession>
<dbReference type="RefSeq" id="WP_048662770.1">
    <property type="nucleotide sequence ID" value="NZ_CAWNZV010000035.1"/>
</dbReference>
<dbReference type="AlphaFoldDB" id="A0A0H3ZX91"/>
<sequence length="64" mass="7348">MNNVTTPIHSINVDFSHSSEAKELFMIVKGRLSWLSPSSPEFEFLHPIYEQLVEATELLESLEE</sequence>
<name>A0A0H3ZX91_VIBSP</name>